<reference evidence="2" key="1">
    <citation type="journal article" date="2019" name="Int. J. Syst. Evol. Microbiol.">
        <title>The Global Catalogue of Microorganisms (GCM) 10K type strain sequencing project: providing services to taxonomists for standard genome sequencing and annotation.</title>
        <authorList>
            <consortium name="The Broad Institute Genomics Platform"/>
            <consortium name="The Broad Institute Genome Sequencing Center for Infectious Disease"/>
            <person name="Wu L."/>
            <person name="Ma J."/>
        </authorList>
    </citation>
    <scope>NUCLEOTIDE SEQUENCE [LARGE SCALE GENOMIC DNA]</scope>
    <source>
        <strain evidence="2">CGMCC 4.7178</strain>
    </source>
</reference>
<keyword evidence="1" id="KW-0269">Exonuclease</keyword>
<dbReference type="InterPro" id="IPR012337">
    <property type="entry name" value="RNaseH-like_sf"/>
</dbReference>
<gene>
    <name evidence="1" type="ORF">GCM10012287_01630</name>
</gene>
<dbReference type="SUPFAM" id="SSF53098">
    <property type="entry name" value="Ribonuclease H-like"/>
    <property type="match status" value="1"/>
</dbReference>
<comment type="caution">
    <text evidence="1">The sequence shown here is derived from an EMBL/GenBank/DDBJ whole genome shotgun (WGS) entry which is preliminary data.</text>
</comment>
<dbReference type="InterPro" id="IPR036397">
    <property type="entry name" value="RNaseH_sf"/>
</dbReference>
<keyword evidence="1" id="KW-0378">Hydrolase</keyword>
<dbReference type="RefSeq" id="WP_189035076.1">
    <property type="nucleotide sequence ID" value="NZ_BMMP01000001.1"/>
</dbReference>
<dbReference type="EMBL" id="BMMP01000001">
    <property type="protein sequence ID" value="GGO41930.1"/>
    <property type="molecule type" value="Genomic_DNA"/>
</dbReference>
<dbReference type="GO" id="GO:0004527">
    <property type="term" value="F:exonuclease activity"/>
    <property type="evidence" value="ECO:0007669"/>
    <property type="project" value="UniProtKB-KW"/>
</dbReference>
<keyword evidence="2" id="KW-1185">Reference proteome</keyword>
<keyword evidence="1" id="KW-0540">Nuclease</keyword>
<proteinExistence type="predicted"/>
<name>A0ABQ2LQM1_9ACTN</name>
<dbReference type="Gene3D" id="3.30.420.10">
    <property type="entry name" value="Ribonuclease H-like superfamily/Ribonuclease H"/>
    <property type="match status" value="1"/>
</dbReference>
<sequence>MTPWYEGPLVALTVRARQPDLPGAGTQGGPDPEHDALTAAALAVQEAPHAHAEVHSWPSTPGAPAGPVVEAVARNLAGAVAGPLAVAQAPYDLTLLDRELRRHRNRPLTAYLGHRSLCVVDPVLLDRRLNSTGGRRRLADLCADYGVPLQRDPETDPLAEPLADPGPTAVATLALVRALGRRYAPQLGRLTPPVLHALQAVWYAGEARGSAAWFAPCTRSKSYPAWPLRPMTAG</sequence>
<evidence type="ECO:0000313" key="1">
    <source>
        <dbReference type="EMBL" id="GGO41930.1"/>
    </source>
</evidence>
<dbReference type="Proteomes" id="UP000631535">
    <property type="component" value="Unassembled WGS sequence"/>
</dbReference>
<organism evidence="1 2">
    <name type="scientific">Streptomyces daqingensis</name>
    <dbReference type="NCBI Taxonomy" id="1472640"/>
    <lineage>
        <taxon>Bacteria</taxon>
        <taxon>Bacillati</taxon>
        <taxon>Actinomycetota</taxon>
        <taxon>Actinomycetes</taxon>
        <taxon>Kitasatosporales</taxon>
        <taxon>Streptomycetaceae</taxon>
        <taxon>Streptomyces</taxon>
    </lineage>
</organism>
<evidence type="ECO:0000313" key="2">
    <source>
        <dbReference type="Proteomes" id="UP000631535"/>
    </source>
</evidence>
<protein>
    <submittedName>
        <fullName evidence="1">3'-5' exonuclease</fullName>
    </submittedName>
</protein>
<accession>A0ABQ2LQM1</accession>